<protein>
    <recommendedName>
        <fullName evidence="3">DUF4283 domain-containing protein</fullName>
    </recommendedName>
</protein>
<evidence type="ECO:0000313" key="1">
    <source>
        <dbReference type="EMBL" id="PPS03650.1"/>
    </source>
</evidence>
<dbReference type="PANTHER" id="PTHR36482">
    <property type="entry name" value="OSJNBA0024J22.15 PROTEIN"/>
    <property type="match status" value="1"/>
</dbReference>
<evidence type="ECO:0000313" key="2">
    <source>
        <dbReference type="Proteomes" id="UP000239757"/>
    </source>
</evidence>
<accession>A0A2P5XK19</accession>
<dbReference type="EMBL" id="KZ664714">
    <property type="protein sequence ID" value="PPS03650.1"/>
    <property type="molecule type" value="Genomic_DNA"/>
</dbReference>
<reference evidence="1 2" key="1">
    <citation type="submission" date="2015-01" db="EMBL/GenBank/DDBJ databases">
        <title>Genome of allotetraploid Gossypium barbadense reveals genomic plasticity and fiber elongation in cotton evolution.</title>
        <authorList>
            <person name="Chen X."/>
            <person name="Liu X."/>
            <person name="Zhao B."/>
            <person name="Zheng H."/>
            <person name="Hu Y."/>
            <person name="Lu G."/>
            <person name="Yang C."/>
            <person name="Chen J."/>
            <person name="Shan C."/>
            <person name="Zhang L."/>
            <person name="Zhou Y."/>
            <person name="Wang L."/>
            <person name="Guo W."/>
            <person name="Bai Y."/>
            <person name="Ruan J."/>
            <person name="Shangguan X."/>
            <person name="Mao Y."/>
            <person name="Jiang J."/>
            <person name="Zhu Y."/>
            <person name="Lei J."/>
            <person name="Kang H."/>
            <person name="Chen S."/>
            <person name="He X."/>
            <person name="Wang R."/>
            <person name="Wang Y."/>
            <person name="Chen J."/>
            <person name="Wang L."/>
            <person name="Yu S."/>
            <person name="Wang B."/>
            <person name="Wei J."/>
            <person name="Song S."/>
            <person name="Lu X."/>
            <person name="Gao Z."/>
            <person name="Gu W."/>
            <person name="Deng X."/>
            <person name="Ma D."/>
            <person name="Wang S."/>
            <person name="Liang W."/>
            <person name="Fang L."/>
            <person name="Cai C."/>
            <person name="Zhu X."/>
            <person name="Zhou B."/>
            <person name="Zhang Y."/>
            <person name="Chen Z."/>
            <person name="Xu S."/>
            <person name="Zhu R."/>
            <person name="Wang S."/>
            <person name="Zhang T."/>
            <person name="Zhao G."/>
        </authorList>
    </citation>
    <scope>NUCLEOTIDE SEQUENCE [LARGE SCALE GENOMIC DNA]</scope>
    <source>
        <strain evidence="2">cv. Xinhai21</strain>
        <tissue evidence="1">Leaf</tissue>
    </source>
</reference>
<sequence>MESKKGSEEVSCVFERWTLCDFWVAPGLDKVELDEVCSFHGLVVAAPPPFPPFIVAAAVAYAFCHYGDNIASSCGFSFVIKENNLEPELKWIIAWKNGPCNDNKVFTKIVPLSEDVDWDQIKCNLESENCGSKSCCHLSGIKAEAFIEPGVKTTVKAKLIKHLTVAKMTNTLRDDGGGESHFSKDQNTKNVRFKKGQDEAKVDMGMDLESSPVTSWKEKLLGVGSADSVKDHMATGSNNDGDLVLVEGDMIRSTVNGVGYNALHNRISSLWKLSKPFQLMDIENGYFLAKFQCFDDYEKVLM</sequence>
<evidence type="ECO:0008006" key="3">
    <source>
        <dbReference type="Google" id="ProtNLM"/>
    </source>
</evidence>
<dbReference type="OrthoDB" id="958602at2759"/>
<dbReference type="InterPro" id="IPR053085">
    <property type="entry name" value="Jasmonate-induced_protein"/>
</dbReference>
<name>A0A2P5XK19_GOSBA</name>
<dbReference type="AlphaFoldDB" id="A0A2P5XK19"/>
<gene>
    <name evidence="1" type="ORF">GOBAR_AA17013</name>
</gene>
<organism evidence="1 2">
    <name type="scientific">Gossypium barbadense</name>
    <name type="common">Sea Island cotton</name>
    <name type="synonym">Hibiscus barbadensis</name>
    <dbReference type="NCBI Taxonomy" id="3634"/>
    <lineage>
        <taxon>Eukaryota</taxon>
        <taxon>Viridiplantae</taxon>
        <taxon>Streptophyta</taxon>
        <taxon>Embryophyta</taxon>
        <taxon>Tracheophyta</taxon>
        <taxon>Spermatophyta</taxon>
        <taxon>Magnoliopsida</taxon>
        <taxon>eudicotyledons</taxon>
        <taxon>Gunneridae</taxon>
        <taxon>Pentapetalae</taxon>
        <taxon>rosids</taxon>
        <taxon>malvids</taxon>
        <taxon>Malvales</taxon>
        <taxon>Malvaceae</taxon>
        <taxon>Malvoideae</taxon>
        <taxon>Gossypium</taxon>
    </lineage>
</organism>
<dbReference type="Proteomes" id="UP000239757">
    <property type="component" value="Unassembled WGS sequence"/>
</dbReference>
<proteinExistence type="predicted"/>
<dbReference type="PANTHER" id="PTHR36482:SF6">
    <property type="entry name" value="JASMONATE-INDUCED PROTEIN HOMOLOG"/>
    <property type="match status" value="1"/>
</dbReference>